<accession>A0AAP3E5V6</accession>
<evidence type="ECO:0000313" key="4">
    <source>
        <dbReference type="EMBL" id="MCU4751405.1"/>
    </source>
</evidence>
<organism evidence="4 5">
    <name type="scientific">Natronosalvus hydrolyticus</name>
    <dbReference type="NCBI Taxonomy" id="2979988"/>
    <lineage>
        <taxon>Archaea</taxon>
        <taxon>Methanobacteriati</taxon>
        <taxon>Methanobacteriota</taxon>
        <taxon>Stenosarchaea group</taxon>
        <taxon>Halobacteria</taxon>
        <taxon>Halobacteriales</taxon>
        <taxon>Natrialbaceae</taxon>
        <taxon>Natronosalvus</taxon>
    </lineage>
</organism>
<dbReference type="AlphaFoldDB" id="A0AAP3E5V6"/>
<dbReference type="InterPro" id="IPR038729">
    <property type="entry name" value="Rad50/SbcC_AAA"/>
</dbReference>
<keyword evidence="1" id="KW-0175">Coiled coil</keyword>
<keyword evidence="5" id="KW-1185">Reference proteome</keyword>
<protein>
    <submittedName>
        <fullName evidence="4">AAA family ATPase</fullName>
    </submittedName>
</protein>
<feature type="domain" description="Rad50/SbcC-type AAA" evidence="3">
    <location>
        <begin position="11"/>
        <end position="251"/>
    </location>
</feature>
<feature type="compositionally biased region" description="Basic and acidic residues" evidence="2">
    <location>
        <begin position="388"/>
        <end position="400"/>
    </location>
</feature>
<name>A0AAP3E5V6_9EURY</name>
<proteinExistence type="predicted"/>
<evidence type="ECO:0000313" key="5">
    <source>
        <dbReference type="Proteomes" id="UP001321047"/>
    </source>
</evidence>
<comment type="caution">
    <text evidence="4">The sequence shown here is derived from an EMBL/GenBank/DDBJ whole genome shotgun (WGS) entry which is preliminary data.</text>
</comment>
<feature type="region of interest" description="Disordered" evidence="2">
    <location>
        <begin position="373"/>
        <end position="400"/>
    </location>
</feature>
<dbReference type="Gene3D" id="3.40.50.300">
    <property type="entry name" value="P-loop containing nucleotide triphosphate hydrolases"/>
    <property type="match status" value="2"/>
</dbReference>
<dbReference type="PANTHER" id="PTHR23159:SF31">
    <property type="entry name" value="CENTROSOME-ASSOCIATED PROTEIN CEP250 ISOFORM X1"/>
    <property type="match status" value="1"/>
</dbReference>
<evidence type="ECO:0000256" key="1">
    <source>
        <dbReference type="SAM" id="Coils"/>
    </source>
</evidence>
<dbReference type="Pfam" id="PF13476">
    <property type="entry name" value="AAA_23"/>
    <property type="match status" value="1"/>
</dbReference>
<dbReference type="SUPFAM" id="SSF52540">
    <property type="entry name" value="P-loop containing nucleoside triphosphate hydrolases"/>
    <property type="match status" value="1"/>
</dbReference>
<dbReference type="RefSeq" id="WP_342807133.1">
    <property type="nucleotide sequence ID" value="NZ_JAOPJZ010000002.1"/>
</dbReference>
<dbReference type="NCBIfam" id="NF045487">
    <property type="entry name" value="ASRP"/>
    <property type="match status" value="1"/>
</dbReference>
<reference evidence="4 5" key="1">
    <citation type="submission" date="2022-09" db="EMBL/GenBank/DDBJ databases">
        <title>Enrichment on poylsaccharides allowed isolation of novel metabolic and taxonomic groups of Haloarchaea.</title>
        <authorList>
            <person name="Sorokin D.Y."/>
            <person name="Elcheninov A.G."/>
            <person name="Khizhniak T.V."/>
            <person name="Kolganova T.V."/>
            <person name="Kublanov I.V."/>
        </authorList>
    </citation>
    <scope>NUCLEOTIDE SEQUENCE [LARGE SCALE GENOMIC DNA]</scope>
    <source>
        <strain evidence="4 5">AArc-curdl1</strain>
    </source>
</reference>
<gene>
    <name evidence="4" type="ORF">OB919_05335</name>
</gene>
<dbReference type="Proteomes" id="UP001321047">
    <property type="component" value="Unassembled WGS sequence"/>
</dbReference>
<evidence type="ECO:0000259" key="3">
    <source>
        <dbReference type="Pfam" id="PF13476"/>
    </source>
</evidence>
<dbReference type="InterPro" id="IPR027417">
    <property type="entry name" value="P-loop_NTPase"/>
</dbReference>
<evidence type="ECO:0000256" key="2">
    <source>
        <dbReference type="SAM" id="MobiDB-lite"/>
    </source>
</evidence>
<dbReference type="EMBL" id="JAOPJZ010000002">
    <property type="protein sequence ID" value="MCU4751405.1"/>
    <property type="molecule type" value="Genomic_DNA"/>
</dbReference>
<dbReference type="PANTHER" id="PTHR23159">
    <property type="entry name" value="CENTROSOMAL PROTEIN 2"/>
    <property type="match status" value="1"/>
</dbReference>
<dbReference type="SUPFAM" id="SSF46579">
    <property type="entry name" value="Prefoldin"/>
    <property type="match status" value="1"/>
</dbReference>
<feature type="coiled-coil region" evidence="1">
    <location>
        <begin position="135"/>
        <end position="257"/>
    </location>
</feature>
<sequence>MRSSQTSEIPRVSVENIGGIDSTSVELDTGVNILTGENATNRTSFLRSIMAALGSDQGSLKGDADHGSVTLTFGDNTYERRFNRQNGHVVTDGNPLLDDPTLADLFAFLLESNTARKAVSQQQDLRDVIMRPVDIDEIQANIQQAEAEKRRLDQQIESLAERKSQLPALEERRQTFREQLEEAEAELAKRREELEKAREAEPDTGDEDLDEQLEALQRARNDLEDITFQQETEIQSIERLETQLEGIREELESLPDALETEPSAIEAELESLRDQKSALDSSITQLQSIIQFNEEMLEGTNPEITATLNEGGSGSVTDQLVADDSSVVCWTCGSTVDRSQIEETIDRLRSLREEKSTERNELLREINDRKQTLKSAKETKQRRQTLLQRRDETESEIEQRKTRLEELEENETDLRHRVDDLEETVSELEEENESETLDRQKAVTEAEFRVEQKRQELDDVETNIEESESAIDRIDDLRDERESVANRLTDLRTRIDRIEQESVEAFNGHMESVLEVLEYENIERIWIEQTEQTVKEGRRKVEQSTFTLHIIRQSENGQTYEDTIEHLSESEREVTGLVFALAGYLVHDVHEETPFMLLDSLEAIDSNRIAKLVEYFSQYAETVVIALLPADAATLDDDYKRVTSI</sequence>